<accession>A0A2A2WLI3</accession>
<comment type="similarity">
    <text evidence="1 4">Belongs to the PstS family.</text>
</comment>
<dbReference type="Pfam" id="PF12849">
    <property type="entry name" value="PBP_like_2"/>
    <property type="match status" value="1"/>
</dbReference>
<feature type="domain" description="PBP" evidence="7">
    <location>
        <begin position="46"/>
        <end position="334"/>
    </location>
</feature>
<keyword evidence="9" id="KW-1185">Reference proteome</keyword>
<dbReference type="GO" id="GO:0043190">
    <property type="term" value="C:ATP-binding cassette (ABC) transporter complex"/>
    <property type="evidence" value="ECO:0007669"/>
    <property type="project" value="InterPro"/>
</dbReference>
<dbReference type="GO" id="GO:0035435">
    <property type="term" value="P:phosphate ion transmembrane transport"/>
    <property type="evidence" value="ECO:0007669"/>
    <property type="project" value="InterPro"/>
</dbReference>
<dbReference type="PROSITE" id="PS51257">
    <property type="entry name" value="PROKAR_LIPOPROTEIN"/>
    <property type="match status" value="1"/>
</dbReference>
<evidence type="ECO:0000256" key="3">
    <source>
        <dbReference type="ARBA" id="ARBA00022592"/>
    </source>
</evidence>
<sequence>MDLKRTGALLGLTALTAVGLAACSDDNTGSGDTAAQSVSGAECEGKPTLTASGSSAQNNAMTIFANSYALSCEGQTLNYNSNGSGAGVSEFTGGITDFGGSDSPLKEADYAAAEERCGSEAWNIPAVFGPIAVAYNLDGVELKLSGPTLAKIFNGEITTWNDPAIAEENEGVDLPDESITVIFRSDESGTTDNFQKYLDAASEGAWTQGAGKTFTGGVGEGARGNEGVSGAIGQTPGTITYTEWSYAKNQNLSMVKVITPADPEGVELNAETSGVTIDSARLENEGTNDLVIDTSSFYVPESAGAYPIILPTYEIVCSSYEDPETAAAVRSFLNIAVAEDVQAQLEDEGYIPVPDAFREQLLTAISEIS</sequence>
<evidence type="ECO:0000256" key="6">
    <source>
        <dbReference type="SAM" id="SignalP"/>
    </source>
</evidence>
<evidence type="ECO:0000256" key="2">
    <source>
        <dbReference type="ARBA" id="ARBA00022448"/>
    </source>
</evidence>
<dbReference type="NCBIfam" id="TIGR00975">
    <property type="entry name" value="3a0107s03"/>
    <property type="match status" value="1"/>
</dbReference>
<proteinExistence type="inferred from homology"/>
<feature type="binding site" evidence="5">
    <location>
        <begin position="188"/>
        <end position="190"/>
    </location>
    <ligand>
        <name>phosphate</name>
        <dbReference type="ChEBI" id="CHEBI:43474"/>
    </ligand>
</feature>
<dbReference type="EMBL" id="NTGA01000031">
    <property type="protein sequence ID" value="PAY22066.1"/>
    <property type="molecule type" value="Genomic_DNA"/>
</dbReference>
<organism evidence="8 9">
    <name type="scientific">Dietzia natronolimnaea</name>
    <dbReference type="NCBI Taxonomy" id="161920"/>
    <lineage>
        <taxon>Bacteria</taxon>
        <taxon>Bacillati</taxon>
        <taxon>Actinomycetota</taxon>
        <taxon>Actinomycetes</taxon>
        <taxon>Mycobacteriales</taxon>
        <taxon>Dietziaceae</taxon>
        <taxon>Dietzia</taxon>
    </lineage>
</organism>
<dbReference type="Gene3D" id="3.40.190.10">
    <property type="entry name" value="Periplasmic binding protein-like II"/>
    <property type="match status" value="2"/>
</dbReference>
<dbReference type="InterPro" id="IPR005673">
    <property type="entry name" value="ABC_phos-bd_PstS"/>
</dbReference>
<feature type="chain" id="PRO_5038773996" description="Phosphate-binding protein" evidence="6">
    <location>
        <begin position="22"/>
        <end position="369"/>
    </location>
</feature>
<evidence type="ECO:0000256" key="1">
    <source>
        <dbReference type="ARBA" id="ARBA00008725"/>
    </source>
</evidence>
<comment type="caution">
    <text evidence="8">The sequence shown here is derived from an EMBL/GenBank/DDBJ whole genome shotgun (WGS) entry which is preliminary data.</text>
</comment>
<evidence type="ECO:0000259" key="7">
    <source>
        <dbReference type="Pfam" id="PF12849"/>
    </source>
</evidence>
<dbReference type="InterPro" id="IPR024370">
    <property type="entry name" value="PBP_domain"/>
</dbReference>
<evidence type="ECO:0000256" key="4">
    <source>
        <dbReference type="PIRNR" id="PIRNR002756"/>
    </source>
</evidence>
<name>A0A2A2WLI3_9ACTN</name>
<reference evidence="9" key="1">
    <citation type="submission" date="2017-09" db="EMBL/GenBank/DDBJ databases">
        <authorList>
            <person name="Zhang Y."/>
            <person name="Huang X."/>
            <person name="Liu J."/>
            <person name="Lu L."/>
            <person name="Peng K."/>
        </authorList>
    </citation>
    <scope>NUCLEOTIDE SEQUENCE [LARGE SCALE GENOMIC DNA]</scope>
    <source>
        <strain evidence="9">S-XJ-1</strain>
    </source>
</reference>
<dbReference type="PIRSF" id="PIRSF002756">
    <property type="entry name" value="PstS"/>
    <property type="match status" value="1"/>
</dbReference>
<dbReference type="OrthoDB" id="9801510at2"/>
<dbReference type="PANTHER" id="PTHR42996">
    <property type="entry name" value="PHOSPHATE-BINDING PROTEIN PSTS"/>
    <property type="match status" value="1"/>
</dbReference>
<feature type="binding site" evidence="5">
    <location>
        <position position="84"/>
    </location>
    <ligand>
        <name>phosphate</name>
        <dbReference type="ChEBI" id="CHEBI:43474"/>
    </ligand>
</feature>
<keyword evidence="2 4" id="KW-0813">Transport</keyword>
<feature type="signal peptide" evidence="6">
    <location>
        <begin position="1"/>
        <end position="21"/>
    </location>
</feature>
<dbReference type="GO" id="GO:0042301">
    <property type="term" value="F:phosphate ion binding"/>
    <property type="evidence" value="ECO:0007669"/>
    <property type="project" value="InterPro"/>
</dbReference>
<dbReference type="InterPro" id="IPR050962">
    <property type="entry name" value="Phosphate-bind_PstS"/>
</dbReference>
<keyword evidence="6" id="KW-0732">Signal</keyword>
<gene>
    <name evidence="8" type="primary">pstS</name>
    <name evidence="8" type="ORF">CEY15_15400</name>
</gene>
<feature type="binding site" evidence="5">
    <location>
        <begin position="54"/>
        <end position="56"/>
    </location>
    <ligand>
        <name>phosphate</name>
        <dbReference type="ChEBI" id="CHEBI:43474"/>
    </ligand>
</feature>
<evidence type="ECO:0000313" key="8">
    <source>
        <dbReference type="EMBL" id="PAY22066.1"/>
    </source>
</evidence>
<dbReference type="PANTHER" id="PTHR42996:SF1">
    <property type="entry name" value="PHOSPHATE-BINDING PROTEIN PSTS"/>
    <property type="match status" value="1"/>
</dbReference>
<dbReference type="Proteomes" id="UP000218810">
    <property type="component" value="Unassembled WGS sequence"/>
</dbReference>
<protein>
    <recommendedName>
        <fullName evidence="4">Phosphate-binding protein</fullName>
    </recommendedName>
</protein>
<dbReference type="AlphaFoldDB" id="A0A2A2WLI3"/>
<evidence type="ECO:0000256" key="5">
    <source>
        <dbReference type="PIRSR" id="PIRSR002756-1"/>
    </source>
</evidence>
<feature type="binding site" evidence="5">
    <location>
        <position position="102"/>
    </location>
    <ligand>
        <name>phosphate</name>
        <dbReference type="ChEBI" id="CHEBI:43474"/>
    </ligand>
</feature>
<dbReference type="CDD" id="cd13565">
    <property type="entry name" value="PBP2_PstS"/>
    <property type="match status" value="1"/>
</dbReference>
<keyword evidence="3 4" id="KW-0592">Phosphate transport</keyword>
<dbReference type="RefSeq" id="WP_095719168.1">
    <property type="nucleotide sequence ID" value="NZ_NTGA01000031.1"/>
</dbReference>
<evidence type="ECO:0000313" key="9">
    <source>
        <dbReference type="Proteomes" id="UP000218810"/>
    </source>
</evidence>
<dbReference type="SUPFAM" id="SSF53850">
    <property type="entry name" value="Periplasmic binding protein-like II"/>
    <property type="match status" value="1"/>
</dbReference>